<comment type="caution">
    <text evidence="1">The sequence shown here is derived from an EMBL/GenBank/DDBJ whole genome shotgun (WGS) entry which is preliminary data.</text>
</comment>
<keyword evidence="1" id="KW-0436">Ligase</keyword>
<dbReference type="RefSeq" id="WP_253760582.1">
    <property type="nucleotide sequence ID" value="NZ_JAMZDZ010000001.1"/>
</dbReference>
<evidence type="ECO:0000313" key="2">
    <source>
        <dbReference type="Proteomes" id="UP001595816"/>
    </source>
</evidence>
<dbReference type="SUPFAM" id="SSF56801">
    <property type="entry name" value="Acetyl-CoA synthetase-like"/>
    <property type="match status" value="1"/>
</dbReference>
<reference evidence="2" key="1">
    <citation type="journal article" date="2019" name="Int. J. Syst. Evol. Microbiol.">
        <title>The Global Catalogue of Microorganisms (GCM) 10K type strain sequencing project: providing services to taxonomists for standard genome sequencing and annotation.</title>
        <authorList>
            <consortium name="The Broad Institute Genomics Platform"/>
            <consortium name="The Broad Institute Genome Sequencing Center for Infectious Disease"/>
            <person name="Wu L."/>
            <person name="Ma J."/>
        </authorList>
    </citation>
    <scope>NUCLEOTIDE SEQUENCE [LARGE SCALE GENOMIC DNA]</scope>
    <source>
        <strain evidence="2">CGMCC 4.7289</strain>
    </source>
</reference>
<gene>
    <name evidence="1" type="ORF">ACFOZ4_39545</name>
</gene>
<dbReference type="InterPro" id="IPR053158">
    <property type="entry name" value="CapK_Type1_Caps_Biosynth"/>
</dbReference>
<proteinExistence type="predicted"/>
<dbReference type="InterPro" id="IPR042099">
    <property type="entry name" value="ANL_N_sf"/>
</dbReference>
<protein>
    <submittedName>
        <fullName evidence="1">Phenylacetate--CoA ligase family protein</fullName>
    </submittedName>
</protein>
<organism evidence="1 2">
    <name type="scientific">Hamadaea flava</name>
    <dbReference type="NCBI Taxonomy" id="1742688"/>
    <lineage>
        <taxon>Bacteria</taxon>
        <taxon>Bacillati</taxon>
        <taxon>Actinomycetota</taxon>
        <taxon>Actinomycetes</taxon>
        <taxon>Micromonosporales</taxon>
        <taxon>Micromonosporaceae</taxon>
        <taxon>Hamadaea</taxon>
    </lineage>
</organism>
<dbReference type="PANTHER" id="PTHR36932:SF1">
    <property type="entry name" value="CAPSULAR POLYSACCHARIDE BIOSYNTHESIS PROTEIN"/>
    <property type="match status" value="1"/>
</dbReference>
<dbReference type="Proteomes" id="UP001595816">
    <property type="component" value="Unassembled WGS sequence"/>
</dbReference>
<accession>A0ABV8M288</accession>
<name>A0ABV8M288_9ACTN</name>
<dbReference type="PANTHER" id="PTHR36932">
    <property type="entry name" value="CAPSULAR POLYSACCHARIDE BIOSYNTHESIS PROTEIN"/>
    <property type="match status" value="1"/>
</dbReference>
<dbReference type="EMBL" id="JBHSAY010000033">
    <property type="protein sequence ID" value="MFC4136737.1"/>
    <property type="molecule type" value="Genomic_DNA"/>
</dbReference>
<dbReference type="Gene3D" id="3.40.50.12780">
    <property type="entry name" value="N-terminal domain of ligase-like"/>
    <property type="match status" value="1"/>
</dbReference>
<keyword evidence="2" id="KW-1185">Reference proteome</keyword>
<dbReference type="GO" id="GO:0016874">
    <property type="term" value="F:ligase activity"/>
    <property type="evidence" value="ECO:0007669"/>
    <property type="project" value="UniProtKB-KW"/>
</dbReference>
<sequence>MSSGLAVAVRELRHLPPVWRAPRRDPEVTRRLALDGINEMLAYCRANVAYFEAYPATLTSLDELADLPTLTKRQVLDAGVEAFYAPVGEYRTDVTSGTTGTRLSIRHDVSAYGYHGATVLRRFLRSGYRPWWRIAHIKPFPRPVRWFQRLGLFPRTVVGAGQAEAEIARQVLAVRPNLIMGYPVVLRAILRNLDDDQLARLRRSLRMVMTDSELLTDEVAQVLTDRFGVPVFDEYSAYEVLTVSTGCAAGAMHVDEDRVWLEILGDDGRPASDGTVGTVVVTHFRERAMPLPRYQLGDRAMILPGECPCGNRFRRMKLADGRTNAFITLPGGRRIYSGVFLSLAMYAPGVAECMIRQDAAGVITVHLVPEEPTDAGYAAAMRSFEAKFAELVGASVELRFARTDRIELTPGGKGRFVESEFSPAVPEPADVAETRG</sequence>
<evidence type="ECO:0000313" key="1">
    <source>
        <dbReference type="EMBL" id="MFC4136737.1"/>
    </source>
</evidence>